<evidence type="ECO:0000313" key="5">
    <source>
        <dbReference type="Proteomes" id="UP000092445"/>
    </source>
</evidence>
<feature type="domain" description="ATPase AAA-type core" evidence="3">
    <location>
        <begin position="73"/>
        <end position="107"/>
    </location>
</feature>
<keyword evidence="2" id="KW-0067">ATP-binding</keyword>
<sequence length="153" mass="17093">MFKSFNKSRIVSEVPAECTFATPFNFSFDYVPALHTTITEKYSHIGGLDKHRQELIEAVVLSMTHKVQNFGGVLLYGPPGTGKTLLARACAAQTKSIFLKLAGEGDREVQRTMLELLNQLDRCDRCYKSRTYFRSSASSSKSLTSQNRISSSQ</sequence>
<organism evidence="4 5">
    <name type="scientific">Glossina pallidipes</name>
    <name type="common">Tsetse fly</name>
    <dbReference type="NCBI Taxonomy" id="7398"/>
    <lineage>
        <taxon>Eukaryota</taxon>
        <taxon>Metazoa</taxon>
        <taxon>Ecdysozoa</taxon>
        <taxon>Arthropoda</taxon>
        <taxon>Hexapoda</taxon>
        <taxon>Insecta</taxon>
        <taxon>Pterygota</taxon>
        <taxon>Neoptera</taxon>
        <taxon>Endopterygota</taxon>
        <taxon>Diptera</taxon>
        <taxon>Brachycera</taxon>
        <taxon>Muscomorpha</taxon>
        <taxon>Hippoboscoidea</taxon>
        <taxon>Glossinidae</taxon>
        <taxon>Glossina</taxon>
    </lineage>
</organism>
<dbReference type="STRING" id="7398.A0A1A9ZY70"/>
<dbReference type="PANTHER" id="PTHR23073">
    <property type="entry name" value="26S PROTEASOME REGULATORY SUBUNIT"/>
    <property type="match status" value="1"/>
</dbReference>
<evidence type="ECO:0000256" key="1">
    <source>
        <dbReference type="ARBA" id="ARBA00022741"/>
    </source>
</evidence>
<dbReference type="InterPro" id="IPR027417">
    <property type="entry name" value="P-loop_NTPase"/>
</dbReference>
<proteinExistence type="predicted"/>
<dbReference type="EnsemblMetazoa" id="GPAI028695-RA">
    <property type="protein sequence ID" value="GPAI028695-PA"/>
    <property type="gene ID" value="GPAI028695"/>
</dbReference>
<dbReference type="InterPro" id="IPR003959">
    <property type="entry name" value="ATPase_AAA_core"/>
</dbReference>
<evidence type="ECO:0000313" key="4">
    <source>
        <dbReference type="EnsemblMetazoa" id="GPAI028695-PA"/>
    </source>
</evidence>
<keyword evidence="1" id="KW-0547">Nucleotide-binding</keyword>
<dbReference type="Proteomes" id="UP000092445">
    <property type="component" value="Unassembled WGS sequence"/>
</dbReference>
<dbReference type="GO" id="GO:0005524">
    <property type="term" value="F:ATP binding"/>
    <property type="evidence" value="ECO:0007669"/>
    <property type="project" value="UniProtKB-KW"/>
</dbReference>
<dbReference type="AlphaFoldDB" id="A0A1A9ZY70"/>
<name>A0A1A9ZY70_GLOPL</name>
<dbReference type="Gene3D" id="3.40.50.300">
    <property type="entry name" value="P-loop containing nucleotide triphosphate hydrolases"/>
    <property type="match status" value="1"/>
</dbReference>
<dbReference type="Pfam" id="PF00004">
    <property type="entry name" value="AAA"/>
    <property type="match status" value="1"/>
</dbReference>
<reference evidence="4" key="2">
    <citation type="submission" date="2020-05" db="UniProtKB">
        <authorList>
            <consortium name="EnsemblMetazoa"/>
        </authorList>
    </citation>
    <scope>IDENTIFICATION</scope>
    <source>
        <strain evidence="4">IAEA</strain>
    </source>
</reference>
<reference evidence="5" key="1">
    <citation type="submission" date="2014-03" db="EMBL/GenBank/DDBJ databases">
        <authorList>
            <person name="Aksoy S."/>
            <person name="Warren W."/>
            <person name="Wilson R.K."/>
        </authorList>
    </citation>
    <scope>NUCLEOTIDE SEQUENCE [LARGE SCALE GENOMIC DNA]</scope>
    <source>
        <strain evidence="5">IAEA</strain>
    </source>
</reference>
<evidence type="ECO:0000259" key="3">
    <source>
        <dbReference type="Pfam" id="PF00004"/>
    </source>
</evidence>
<dbReference type="InterPro" id="IPR050221">
    <property type="entry name" value="26S_Proteasome_ATPase"/>
</dbReference>
<keyword evidence="5" id="KW-1185">Reference proteome</keyword>
<dbReference type="GO" id="GO:0016887">
    <property type="term" value="F:ATP hydrolysis activity"/>
    <property type="evidence" value="ECO:0007669"/>
    <property type="project" value="InterPro"/>
</dbReference>
<dbReference type="VEuPathDB" id="VectorBase:GPAI028695"/>
<accession>A0A1A9ZY70</accession>
<evidence type="ECO:0000256" key="2">
    <source>
        <dbReference type="ARBA" id="ARBA00022840"/>
    </source>
</evidence>
<dbReference type="SUPFAM" id="SSF52540">
    <property type="entry name" value="P-loop containing nucleoside triphosphate hydrolases"/>
    <property type="match status" value="1"/>
</dbReference>
<protein>
    <recommendedName>
        <fullName evidence="3">ATPase AAA-type core domain-containing protein</fullName>
    </recommendedName>
</protein>